<sequence>MIKKQLIMEKALELFAEQGLEATSVQQITDRCGISKGAFYLSFKSKDELIVALIDHFMMQITTQIDYTVRNTKNSDELLYKFFFSSFNSFNQYSDFAKIFVKEHTHSFNEDLIAKMRYYAHLQDKTILSMVEKVYGDAVQDTKYDLVYTIKGFMKNYTELFLFYTLPIDLDALSRSLVEKTNILAAHMSSPFITNEWMKMLDYPMDQKITPEQIISLIDDHLSDHQVEGIEKESLILLKEELQRPSLSPALIKGLIENIRKHPRLHWTSYLLKRYYDF</sequence>
<evidence type="ECO:0000256" key="1">
    <source>
        <dbReference type="ARBA" id="ARBA00023125"/>
    </source>
</evidence>
<dbReference type="PANTHER" id="PTHR43479:SF22">
    <property type="entry name" value="TRANSCRIPTIONAL REGULATOR, TETR FAMILY"/>
    <property type="match status" value="1"/>
</dbReference>
<dbReference type="Proteomes" id="UP001596250">
    <property type="component" value="Unassembled WGS sequence"/>
</dbReference>
<dbReference type="SUPFAM" id="SSF46689">
    <property type="entry name" value="Homeodomain-like"/>
    <property type="match status" value="1"/>
</dbReference>
<gene>
    <name evidence="4" type="ORF">ACFPXP_14135</name>
</gene>
<accession>A0ABW1IR00</accession>
<dbReference type="Pfam" id="PF00440">
    <property type="entry name" value="TetR_N"/>
    <property type="match status" value="1"/>
</dbReference>
<dbReference type="EMBL" id="JBHSQV010000165">
    <property type="protein sequence ID" value="MFC5987542.1"/>
    <property type="molecule type" value="Genomic_DNA"/>
</dbReference>
<dbReference type="InterPro" id="IPR001647">
    <property type="entry name" value="HTH_TetR"/>
</dbReference>
<name>A0ABW1IR00_9BACL</name>
<dbReference type="PANTHER" id="PTHR43479">
    <property type="entry name" value="ACREF/ENVCD OPERON REPRESSOR-RELATED"/>
    <property type="match status" value="1"/>
</dbReference>
<comment type="caution">
    <text evidence="4">The sequence shown here is derived from an EMBL/GenBank/DDBJ whole genome shotgun (WGS) entry which is preliminary data.</text>
</comment>
<keyword evidence="1 2" id="KW-0238">DNA-binding</keyword>
<proteinExistence type="predicted"/>
<dbReference type="RefSeq" id="WP_379894938.1">
    <property type="nucleotide sequence ID" value="NZ_CBCSCT010000038.1"/>
</dbReference>
<evidence type="ECO:0000313" key="4">
    <source>
        <dbReference type="EMBL" id="MFC5987542.1"/>
    </source>
</evidence>
<dbReference type="PRINTS" id="PR00455">
    <property type="entry name" value="HTHTETR"/>
</dbReference>
<feature type="DNA-binding region" description="H-T-H motif" evidence="2">
    <location>
        <begin position="24"/>
        <end position="43"/>
    </location>
</feature>
<dbReference type="Gene3D" id="1.10.10.60">
    <property type="entry name" value="Homeodomain-like"/>
    <property type="match status" value="1"/>
</dbReference>
<reference evidence="5" key="1">
    <citation type="journal article" date="2019" name="Int. J. Syst. Evol. Microbiol.">
        <title>The Global Catalogue of Microorganisms (GCM) 10K type strain sequencing project: providing services to taxonomists for standard genome sequencing and annotation.</title>
        <authorList>
            <consortium name="The Broad Institute Genomics Platform"/>
            <consortium name="The Broad Institute Genome Sequencing Center for Infectious Disease"/>
            <person name="Wu L."/>
            <person name="Ma J."/>
        </authorList>
    </citation>
    <scope>NUCLEOTIDE SEQUENCE [LARGE SCALE GENOMIC DNA]</scope>
    <source>
        <strain evidence="5">CCM 8749</strain>
    </source>
</reference>
<keyword evidence="5" id="KW-1185">Reference proteome</keyword>
<protein>
    <submittedName>
        <fullName evidence="4">TetR/AcrR family transcriptional regulator</fullName>
    </submittedName>
</protein>
<feature type="domain" description="HTH tetR-type" evidence="3">
    <location>
        <begin position="1"/>
        <end position="61"/>
    </location>
</feature>
<evidence type="ECO:0000259" key="3">
    <source>
        <dbReference type="PROSITE" id="PS50977"/>
    </source>
</evidence>
<dbReference type="InterPro" id="IPR050624">
    <property type="entry name" value="HTH-type_Tx_Regulator"/>
</dbReference>
<evidence type="ECO:0000256" key="2">
    <source>
        <dbReference type="PROSITE-ProRule" id="PRU00335"/>
    </source>
</evidence>
<dbReference type="PROSITE" id="PS50977">
    <property type="entry name" value="HTH_TETR_2"/>
    <property type="match status" value="1"/>
</dbReference>
<dbReference type="InterPro" id="IPR009057">
    <property type="entry name" value="Homeodomain-like_sf"/>
</dbReference>
<organism evidence="4 5">
    <name type="scientific">Marinicrinis lubricantis</name>
    <dbReference type="NCBI Taxonomy" id="2086470"/>
    <lineage>
        <taxon>Bacteria</taxon>
        <taxon>Bacillati</taxon>
        <taxon>Bacillota</taxon>
        <taxon>Bacilli</taxon>
        <taxon>Bacillales</taxon>
        <taxon>Paenibacillaceae</taxon>
    </lineage>
</organism>
<evidence type="ECO:0000313" key="5">
    <source>
        <dbReference type="Proteomes" id="UP001596250"/>
    </source>
</evidence>
<dbReference type="Gene3D" id="1.10.357.10">
    <property type="entry name" value="Tetracycline Repressor, domain 2"/>
    <property type="match status" value="1"/>
</dbReference>